<evidence type="ECO:0000313" key="13">
    <source>
        <dbReference type="Proteomes" id="UP000266673"/>
    </source>
</evidence>
<dbReference type="EMBL" id="QKWP01000047">
    <property type="protein sequence ID" value="RIB29090.1"/>
    <property type="molecule type" value="Genomic_DNA"/>
</dbReference>
<keyword evidence="6" id="KW-0547">Nucleotide-binding</keyword>
<dbReference type="Gene3D" id="3.40.1310.20">
    <property type="match status" value="1"/>
</dbReference>
<evidence type="ECO:0000256" key="4">
    <source>
        <dbReference type="ARBA" id="ARBA00022722"/>
    </source>
</evidence>
<keyword evidence="7" id="KW-0255">Endonuclease</keyword>
<dbReference type="GO" id="GO:0046872">
    <property type="term" value="F:metal ion binding"/>
    <property type="evidence" value="ECO:0007669"/>
    <property type="project" value="UniProtKB-KW"/>
</dbReference>
<dbReference type="GO" id="GO:0000166">
    <property type="term" value="F:nucleotide binding"/>
    <property type="evidence" value="ECO:0007669"/>
    <property type="project" value="UniProtKB-KW"/>
</dbReference>
<dbReference type="PRINTS" id="PR00227">
    <property type="entry name" value="GEMCOATAL1"/>
</dbReference>
<dbReference type="GO" id="GO:0003677">
    <property type="term" value="F:DNA binding"/>
    <property type="evidence" value="ECO:0007669"/>
    <property type="project" value="UniProtKB-KW"/>
</dbReference>
<dbReference type="InterPro" id="IPR001301">
    <property type="entry name" value="Gemini_AL1_CLV"/>
</dbReference>
<evidence type="ECO:0000259" key="11">
    <source>
        <dbReference type="PROSITE" id="PS52020"/>
    </source>
</evidence>
<comment type="caution">
    <text evidence="12">The sequence shown here is derived from an EMBL/GenBank/DDBJ whole genome shotgun (WGS) entry which is preliminary data.</text>
</comment>
<dbReference type="Gene3D" id="3.40.50.300">
    <property type="entry name" value="P-loop containing nucleotide triphosphate hydrolases"/>
    <property type="match status" value="1"/>
</dbReference>
<dbReference type="OrthoDB" id="2435815at2759"/>
<keyword evidence="5" id="KW-0479">Metal-binding</keyword>
<dbReference type="SUPFAM" id="SSF55464">
    <property type="entry name" value="Origin of replication-binding domain, RBD-like"/>
    <property type="match status" value="1"/>
</dbReference>
<proteinExistence type="predicted"/>
<dbReference type="AlphaFoldDB" id="A0A397W2X4"/>
<organism evidence="12 13">
    <name type="scientific">Gigaspora rosea</name>
    <dbReference type="NCBI Taxonomy" id="44941"/>
    <lineage>
        <taxon>Eukaryota</taxon>
        <taxon>Fungi</taxon>
        <taxon>Fungi incertae sedis</taxon>
        <taxon>Mucoromycota</taxon>
        <taxon>Glomeromycotina</taxon>
        <taxon>Glomeromycetes</taxon>
        <taxon>Diversisporales</taxon>
        <taxon>Gigasporaceae</taxon>
        <taxon>Gigaspora</taxon>
    </lineage>
</organism>
<evidence type="ECO:0000256" key="8">
    <source>
        <dbReference type="ARBA" id="ARBA00022801"/>
    </source>
</evidence>
<keyword evidence="3" id="KW-0235">DNA replication</keyword>
<accession>A0A397W2X4</accession>
<evidence type="ECO:0000256" key="1">
    <source>
        <dbReference type="ARBA" id="ARBA00022679"/>
    </source>
</evidence>
<sequence>MKQQPKQKKNKEKGFDIYFSQFFLTYSRCNLTKEVLLEYLEKIVNKKTEKQKYFISNYIIVNENHKDESLHKHAYIKLDKKIQIRKKTLFDIKLEDETIYHPNIQGVRSTKAVIDYILKHDDYISKYKIDNLQIAQIIIEKEIKEEIKCVENHSIENFDEKIVYWFDNKNWFDGYDKQPILILDNFDGTQLYYSTFLKILSGQQRRLEIKGSKELNYIKHVIITSNYSLKELYRKDDYNRDLRLVF</sequence>
<keyword evidence="8" id="KW-0378">Hydrolase</keyword>
<dbReference type="GO" id="GO:0005198">
    <property type="term" value="F:structural molecule activity"/>
    <property type="evidence" value="ECO:0007669"/>
    <property type="project" value="InterPro"/>
</dbReference>
<evidence type="ECO:0000313" key="12">
    <source>
        <dbReference type="EMBL" id="RIB29090.1"/>
    </source>
</evidence>
<dbReference type="Pfam" id="PF00799">
    <property type="entry name" value="Gemini_AL1"/>
    <property type="match status" value="1"/>
</dbReference>
<feature type="domain" description="CRESS-DNA virus Rep endonuclease" evidence="11">
    <location>
        <begin position="16"/>
        <end position="132"/>
    </location>
</feature>
<dbReference type="GO" id="GO:0004519">
    <property type="term" value="F:endonuclease activity"/>
    <property type="evidence" value="ECO:0007669"/>
    <property type="project" value="UniProtKB-KW"/>
</dbReference>
<evidence type="ECO:0000256" key="7">
    <source>
        <dbReference type="ARBA" id="ARBA00022759"/>
    </source>
</evidence>
<keyword evidence="2" id="KW-0548">Nucleotidyltransferase</keyword>
<evidence type="ECO:0000256" key="3">
    <source>
        <dbReference type="ARBA" id="ARBA00022705"/>
    </source>
</evidence>
<dbReference type="GO" id="GO:0006260">
    <property type="term" value="P:DNA replication"/>
    <property type="evidence" value="ECO:0007669"/>
    <property type="project" value="UniProtKB-KW"/>
</dbReference>
<evidence type="ECO:0000256" key="9">
    <source>
        <dbReference type="ARBA" id="ARBA00023124"/>
    </source>
</evidence>
<keyword evidence="4" id="KW-0540">Nuclease</keyword>
<dbReference type="GO" id="GO:0016787">
    <property type="term" value="F:hydrolase activity"/>
    <property type="evidence" value="ECO:0007669"/>
    <property type="project" value="UniProtKB-KW"/>
</dbReference>
<dbReference type="PROSITE" id="PS52020">
    <property type="entry name" value="CRESS_DNA_REP"/>
    <property type="match status" value="1"/>
</dbReference>
<dbReference type="InterPro" id="IPR001191">
    <property type="entry name" value="Gemini_AL1_REP"/>
</dbReference>
<dbReference type="InterPro" id="IPR027417">
    <property type="entry name" value="P-loop_NTPase"/>
</dbReference>
<keyword evidence="1" id="KW-0808">Transferase</keyword>
<dbReference type="PRINTS" id="PR00228">
    <property type="entry name" value="GEMCOATCLVL1"/>
</dbReference>
<reference evidence="12 13" key="1">
    <citation type="submission" date="2018-06" db="EMBL/GenBank/DDBJ databases">
        <title>Comparative genomics reveals the genomic features of Rhizophagus irregularis, R. cerebriforme, R. diaphanum and Gigaspora rosea, and their symbiotic lifestyle signature.</title>
        <authorList>
            <person name="Morin E."/>
            <person name="San Clemente H."/>
            <person name="Chen E.C.H."/>
            <person name="De La Providencia I."/>
            <person name="Hainaut M."/>
            <person name="Kuo A."/>
            <person name="Kohler A."/>
            <person name="Murat C."/>
            <person name="Tang N."/>
            <person name="Roy S."/>
            <person name="Loubradou J."/>
            <person name="Henrissat B."/>
            <person name="Grigoriev I.V."/>
            <person name="Corradi N."/>
            <person name="Roux C."/>
            <person name="Martin F.M."/>
        </authorList>
    </citation>
    <scope>NUCLEOTIDE SEQUENCE [LARGE SCALE GENOMIC DNA]</scope>
    <source>
        <strain evidence="12 13">DAOM 194757</strain>
    </source>
</reference>
<dbReference type="InterPro" id="IPR049912">
    <property type="entry name" value="CRESS_DNA_REP"/>
</dbReference>
<name>A0A397W2X4_9GLOM</name>
<evidence type="ECO:0000256" key="2">
    <source>
        <dbReference type="ARBA" id="ARBA00022695"/>
    </source>
</evidence>
<gene>
    <name evidence="12" type="ORF">C2G38_2028016</name>
</gene>
<evidence type="ECO:0000256" key="5">
    <source>
        <dbReference type="ARBA" id="ARBA00022723"/>
    </source>
</evidence>
<protein>
    <submittedName>
        <fullName evidence="12">Geminivirus Rep catalytic domain-containing protein</fullName>
    </submittedName>
</protein>
<evidence type="ECO:0000256" key="6">
    <source>
        <dbReference type="ARBA" id="ARBA00022741"/>
    </source>
</evidence>
<keyword evidence="10" id="KW-0238">DNA-binding</keyword>
<keyword evidence="9" id="KW-0190">Covalent protein-DNA linkage</keyword>
<keyword evidence="13" id="KW-1185">Reference proteome</keyword>
<dbReference type="GO" id="GO:0016779">
    <property type="term" value="F:nucleotidyltransferase activity"/>
    <property type="evidence" value="ECO:0007669"/>
    <property type="project" value="UniProtKB-KW"/>
</dbReference>
<evidence type="ECO:0000256" key="10">
    <source>
        <dbReference type="ARBA" id="ARBA00023125"/>
    </source>
</evidence>
<dbReference type="Proteomes" id="UP000266673">
    <property type="component" value="Unassembled WGS sequence"/>
</dbReference>